<organism evidence="14 15">
    <name type="scientific">Rufibacter sediminis</name>
    <dbReference type="NCBI Taxonomy" id="2762756"/>
    <lineage>
        <taxon>Bacteria</taxon>
        <taxon>Pseudomonadati</taxon>
        <taxon>Bacteroidota</taxon>
        <taxon>Cytophagia</taxon>
        <taxon>Cytophagales</taxon>
        <taxon>Hymenobacteraceae</taxon>
        <taxon>Rufibacter</taxon>
    </lineage>
</organism>
<evidence type="ECO:0000256" key="10">
    <source>
        <dbReference type="HAMAP-Rule" id="MF_00185"/>
    </source>
</evidence>
<comment type="catalytic activity">
    <reaction evidence="9 10 11">
        <text>adenosine(37) in tRNA + dimethylallyl diphosphate = N(6)-dimethylallyladenosine(37) in tRNA + diphosphate</text>
        <dbReference type="Rhea" id="RHEA:26482"/>
        <dbReference type="Rhea" id="RHEA-COMP:10162"/>
        <dbReference type="Rhea" id="RHEA-COMP:10375"/>
        <dbReference type="ChEBI" id="CHEBI:33019"/>
        <dbReference type="ChEBI" id="CHEBI:57623"/>
        <dbReference type="ChEBI" id="CHEBI:74411"/>
        <dbReference type="ChEBI" id="CHEBI:74415"/>
        <dbReference type="EC" id="2.5.1.75"/>
    </reaction>
</comment>
<reference evidence="14 15" key="1">
    <citation type="journal article" date="2019" name="Int. J. Syst. Evol. Microbiol.">
        <title>Rufibacter sediminis sp. nov., isolated from freshwater lake sediment.</title>
        <authorList>
            <person name="Qu J.H."/>
            <person name="Zhang L.J."/>
            <person name="Fu Y.H."/>
            <person name="Li H.F."/>
        </authorList>
    </citation>
    <scope>NUCLEOTIDE SEQUENCE [LARGE SCALE GENOMIC DNA]</scope>
    <source>
        <strain evidence="14 15">H-1</strain>
    </source>
</reference>
<dbReference type="SUPFAM" id="SSF52540">
    <property type="entry name" value="P-loop containing nucleoside triphosphate hydrolases"/>
    <property type="match status" value="1"/>
</dbReference>
<dbReference type="InterPro" id="IPR027417">
    <property type="entry name" value="P-loop_NTPase"/>
</dbReference>
<evidence type="ECO:0000256" key="13">
    <source>
        <dbReference type="RuleBase" id="RU003785"/>
    </source>
</evidence>
<dbReference type="EC" id="2.5.1.75" evidence="10"/>
<dbReference type="GO" id="GO:0052381">
    <property type="term" value="F:tRNA dimethylallyltransferase activity"/>
    <property type="evidence" value="ECO:0007669"/>
    <property type="project" value="UniProtKB-EC"/>
</dbReference>
<evidence type="ECO:0000256" key="5">
    <source>
        <dbReference type="ARBA" id="ARBA00022694"/>
    </source>
</evidence>
<evidence type="ECO:0000256" key="2">
    <source>
        <dbReference type="ARBA" id="ARBA00003213"/>
    </source>
</evidence>
<evidence type="ECO:0000313" key="14">
    <source>
        <dbReference type="EMBL" id="MBC3542159.1"/>
    </source>
</evidence>
<feature type="binding site" evidence="10">
    <location>
        <begin position="12"/>
        <end position="19"/>
    </location>
    <ligand>
        <name>ATP</name>
        <dbReference type="ChEBI" id="CHEBI:30616"/>
    </ligand>
</feature>
<feature type="region of interest" description="Interaction with substrate tRNA" evidence="10">
    <location>
        <begin position="37"/>
        <end position="40"/>
    </location>
</feature>
<evidence type="ECO:0000256" key="8">
    <source>
        <dbReference type="ARBA" id="ARBA00022842"/>
    </source>
</evidence>
<evidence type="ECO:0000256" key="4">
    <source>
        <dbReference type="ARBA" id="ARBA00022679"/>
    </source>
</evidence>
<comment type="subunit">
    <text evidence="10">Monomer.</text>
</comment>
<keyword evidence="15" id="KW-1185">Reference proteome</keyword>
<evidence type="ECO:0000256" key="9">
    <source>
        <dbReference type="ARBA" id="ARBA00049563"/>
    </source>
</evidence>
<dbReference type="EMBL" id="JACOAF010000058">
    <property type="protein sequence ID" value="MBC3542159.1"/>
    <property type="molecule type" value="Genomic_DNA"/>
</dbReference>
<dbReference type="Proteomes" id="UP000659698">
    <property type="component" value="Unassembled WGS sequence"/>
</dbReference>
<dbReference type="Pfam" id="PF01715">
    <property type="entry name" value="IPPT"/>
    <property type="match status" value="1"/>
</dbReference>
<comment type="function">
    <text evidence="2 10 12">Catalyzes the transfer of a dimethylallyl group onto the adenine at position 37 in tRNAs that read codons beginning with uridine, leading to the formation of N6-(dimethylallyl)adenosine (i(6)A).</text>
</comment>
<dbReference type="InterPro" id="IPR039657">
    <property type="entry name" value="Dimethylallyltransferase"/>
</dbReference>
<sequence>MKQPRFLIVVVGPTAVGKTDFCVQLARHFQTEILSMDSRQFFREMSIGTAKPSAEEQGGVVHHFIDSHSILEEYNAGQFEADALQLLQGLFKEHQVVLATGGSGLYVRALTDGLDEMPEILPGVRENLMERLATEGLPALVQQLQELDPVYADQVDVQNPQRVVRALEVCLSSGQPYSTFRTKSQERERSFHLIKIGLNRDRQELYDRIDQRMDLMLEQGLLEEVQRLLPYRQHQALQTVGYTELFGFLDGAYPYEEAVRLLKRNSRRYAKRQLTWFNRDQDIQWFHPSQFSQVLDYIQTQIQRAEQA</sequence>
<keyword evidence="8 10" id="KW-0460">Magnesium</keyword>
<proteinExistence type="inferred from homology"/>
<gene>
    <name evidence="10 14" type="primary">miaA</name>
    <name evidence="14" type="ORF">H7U12_20910</name>
</gene>
<comment type="caution">
    <text evidence="10">Lacks conserved residue(s) required for the propagation of feature annotation.</text>
</comment>
<keyword evidence="5 10" id="KW-0819">tRNA processing</keyword>
<feature type="site" description="Interaction with substrate tRNA" evidence="10">
    <location>
        <position position="103"/>
    </location>
</feature>
<feature type="region of interest" description="Interaction with substrate tRNA" evidence="10">
    <location>
        <begin position="161"/>
        <end position="165"/>
    </location>
</feature>
<dbReference type="PANTHER" id="PTHR11088">
    <property type="entry name" value="TRNA DIMETHYLALLYLTRANSFERASE"/>
    <property type="match status" value="1"/>
</dbReference>
<comment type="similarity">
    <text evidence="3 10 13">Belongs to the IPP transferase family.</text>
</comment>
<dbReference type="HAMAP" id="MF_00185">
    <property type="entry name" value="IPP_trans"/>
    <property type="match status" value="1"/>
</dbReference>
<feature type="site" description="Interaction with substrate tRNA" evidence="10">
    <location>
        <position position="125"/>
    </location>
</feature>
<evidence type="ECO:0000256" key="12">
    <source>
        <dbReference type="RuleBase" id="RU003784"/>
    </source>
</evidence>
<dbReference type="InterPro" id="IPR018022">
    <property type="entry name" value="IPT"/>
</dbReference>
<evidence type="ECO:0000256" key="7">
    <source>
        <dbReference type="ARBA" id="ARBA00022840"/>
    </source>
</evidence>
<evidence type="ECO:0000256" key="1">
    <source>
        <dbReference type="ARBA" id="ARBA00001946"/>
    </source>
</evidence>
<keyword evidence="6 10" id="KW-0547">Nucleotide-binding</keyword>
<keyword evidence="4 10" id="KW-0808">Transferase</keyword>
<evidence type="ECO:0000256" key="3">
    <source>
        <dbReference type="ARBA" id="ARBA00005842"/>
    </source>
</evidence>
<keyword evidence="7 10" id="KW-0067">ATP-binding</keyword>
<dbReference type="Gene3D" id="1.10.20.140">
    <property type="match status" value="1"/>
</dbReference>
<comment type="cofactor">
    <cofactor evidence="1 10">
        <name>Mg(2+)</name>
        <dbReference type="ChEBI" id="CHEBI:18420"/>
    </cofactor>
</comment>
<evidence type="ECO:0000256" key="6">
    <source>
        <dbReference type="ARBA" id="ARBA00022741"/>
    </source>
</evidence>
<comment type="caution">
    <text evidence="14">The sequence shown here is derived from an EMBL/GenBank/DDBJ whole genome shotgun (WGS) entry which is preliminary data.</text>
</comment>
<protein>
    <recommendedName>
        <fullName evidence="10">tRNA dimethylallyltransferase</fullName>
        <ecNumber evidence="10">2.5.1.75</ecNumber>
    </recommendedName>
    <alternativeName>
        <fullName evidence="10">Dimethylallyl diphosphate:tRNA dimethylallyltransferase</fullName>
        <shortName evidence="10">DMAPP:tRNA dimethylallyltransferase</shortName>
        <shortName evidence="10">DMATase</shortName>
    </alternativeName>
    <alternativeName>
        <fullName evidence="10">Isopentenyl-diphosphate:tRNA isopentenyltransferase</fullName>
        <shortName evidence="10">IPP transferase</shortName>
        <shortName evidence="10">IPPT</shortName>
        <shortName evidence="10">IPTase</shortName>
    </alternativeName>
</protein>
<name>A0ABR6VYD7_9BACT</name>
<evidence type="ECO:0000256" key="11">
    <source>
        <dbReference type="RuleBase" id="RU003783"/>
    </source>
</evidence>
<dbReference type="RefSeq" id="WP_186641842.1">
    <property type="nucleotide sequence ID" value="NZ_JACOAF010000058.1"/>
</dbReference>
<accession>A0ABR6VYD7</accession>
<dbReference type="Gene3D" id="3.40.50.300">
    <property type="entry name" value="P-loop containing nucleotide triphosphate hydrolases"/>
    <property type="match status" value="1"/>
</dbReference>
<evidence type="ECO:0000313" key="15">
    <source>
        <dbReference type="Proteomes" id="UP000659698"/>
    </source>
</evidence>
<dbReference type="PANTHER" id="PTHR11088:SF60">
    <property type="entry name" value="TRNA DIMETHYLALLYLTRANSFERASE"/>
    <property type="match status" value="1"/>
</dbReference>
<dbReference type="NCBIfam" id="TIGR00174">
    <property type="entry name" value="miaA"/>
    <property type="match status" value="1"/>
</dbReference>
<feature type="binding site" evidence="10">
    <location>
        <begin position="14"/>
        <end position="19"/>
    </location>
    <ligand>
        <name>substrate</name>
    </ligand>
</feature>